<dbReference type="EMBL" id="QAOT01000019">
    <property type="protein sequence ID" value="PTR13898.1"/>
    <property type="molecule type" value="Genomic_DNA"/>
</dbReference>
<organism evidence="2 3">
    <name type="scientific">Cereibacter azotoformans</name>
    <dbReference type="NCBI Taxonomy" id="43057"/>
    <lineage>
        <taxon>Bacteria</taxon>
        <taxon>Pseudomonadati</taxon>
        <taxon>Pseudomonadota</taxon>
        <taxon>Alphaproteobacteria</taxon>
        <taxon>Rhodobacterales</taxon>
        <taxon>Paracoccaceae</taxon>
        <taxon>Cereibacter</taxon>
    </lineage>
</organism>
<feature type="domain" description="Pvc16 N-terminal" evidence="1">
    <location>
        <begin position="10"/>
        <end position="190"/>
    </location>
</feature>
<dbReference type="InterPro" id="IPR025351">
    <property type="entry name" value="Pvc16_N"/>
</dbReference>
<dbReference type="Proteomes" id="UP000244060">
    <property type="component" value="Unassembled WGS sequence"/>
</dbReference>
<reference evidence="2 3" key="1">
    <citation type="submission" date="2018-04" db="EMBL/GenBank/DDBJ databases">
        <title>Genomic Encyclopedia of Type Strains, Phase III (KMG-III): the genomes of soil and plant-associated and newly described type strains.</title>
        <authorList>
            <person name="Whitman W."/>
        </authorList>
    </citation>
    <scope>NUCLEOTIDE SEQUENCE [LARGE SCALE GENOMIC DNA]</scope>
    <source>
        <strain evidence="2 3">KA25</strain>
    </source>
</reference>
<sequence>MADFGILSHVTVELRRQIFAALQATPDTDFGLAGIVDRITLQSPGEDLDAAAVASLYLYHLDINQHCRNRQPLPDRALPDLFRRPPLPMQLRYLFTPVGDDETVNQLLLGRVLQHFHDFPSFADVSGRPIGDAFGGASPELRVKPDLLSLEQLAQMWNAFSAPYRVSLGLLVEVVAVDSAVPPERLRRVEELAGGLGKVVP</sequence>
<comment type="caution">
    <text evidence="2">The sequence shown here is derived from an EMBL/GenBank/DDBJ whole genome shotgun (WGS) entry which is preliminary data.</text>
</comment>
<dbReference type="RefSeq" id="WP_108222113.1">
    <property type="nucleotide sequence ID" value="NZ_CP090024.1"/>
</dbReference>
<evidence type="ECO:0000313" key="3">
    <source>
        <dbReference type="Proteomes" id="UP000244060"/>
    </source>
</evidence>
<dbReference type="AlphaFoldDB" id="A0A2T5JV23"/>
<name>A0A2T5JV23_9RHOB</name>
<gene>
    <name evidence="2" type="ORF">C8J28_11963</name>
</gene>
<accession>A0A2T5JV23</accession>
<protein>
    <submittedName>
        <fullName evidence="2">Uncharacterized protein DUF4255</fullName>
    </submittedName>
</protein>
<evidence type="ECO:0000259" key="1">
    <source>
        <dbReference type="Pfam" id="PF14065"/>
    </source>
</evidence>
<dbReference type="Pfam" id="PF14065">
    <property type="entry name" value="Pvc16_N"/>
    <property type="match status" value="1"/>
</dbReference>
<evidence type="ECO:0000313" key="2">
    <source>
        <dbReference type="EMBL" id="PTR13898.1"/>
    </source>
</evidence>
<proteinExistence type="predicted"/>
<dbReference type="OrthoDB" id="7605214at2"/>
<keyword evidence="3" id="KW-1185">Reference proteome</keyword>